<dbReference type="Gene3D" id="3.30.40.10">
    <property type="entry name" value="Zinc/RING finger domain, C3HC4 (zinc finger)"/>
    <property type="match status" value="1"/>
</dbReference>
<dbReference type="GO" id="GO:0004180">
    <property type="term" value="F:carboxypeptidase activity"/>
    <property type="evidence" value="ECO:0007669"/>
    <property type="project" value="TreeGrafter"/>
</dbReference>
<dbReference type="PROSITE" id="PS01359">
    <property type="entry name" value="ZF_PHD_1"/>
    <property type="match status" value="1"/>
</dbReference>
<evidence type="ECO:0000256" key="1">
    <source>
        <dbReference type="ARBA" id="ARBA00006040"/>
    </source>
</evidence>
<proteinExistence type="inferred from homology"/>
<keyword evidence="3 11" id="KW-0479">Metal-binding</keyword>
<dbReference type="SUPFAM" id="SSF57903">
    <property type="entry name" value="FYVE/PHD zinc finger"/>
    <property type="match status" value="1"/>
</dbReference>
<dbReference type="Gene3D" id="3.40.390.10">
    <property type="entry name" value="Collagenase (Catalytic Domain)"/>
    <property type="match status" value="1"/>
</dbReference>
<keyword evidence="15" id="KW-0496">Mitochondrion</keyword>
<dbReference type="GO" id="GO:0006508">
    <property type="term" value="P:proteolysis"/>
    <property type="evidence" value="ECO:0007669"/>
    <property type="project" value="UniProtKB-KW"/>
</dbReference>
<dbReference type="GO" id="GO:0008270">
    <property type="term" value="F:zinc ion binding"/>
    <property type="evidence" value="ECO:0007669"/>
    <property type="project" value="UniProtKB-KW"/>
</dbReference>
<dbReference type="InterPro" id="IPR024077">
    <property type="entry name" value="Neurolysin/TOP_dom2"/>
</dbReference>
<dbReference type="SUPFAM" id="SSF46942">
    <property type="entry name" value="Elongation factor TFIIS domain 2"/>
    <property type="match status" value="1"/>
</dbReference>
<accession>A0A3P3YBL4</accession>
<evidence type="ECO:0000256" key="12">
    <source>
        <dbReference type="SAM" id="MobiDB-lite"/>
    </source>
</evidence>
<dbReference type="PROSITE" id="PS51321">
    <property type="entry name" value="TFIIS_CENTRAL"/>
    <property type="match status" value="1"/>
</dbReference>
<name>A0A3P3YBL4_PLABS</name>
<feature type="domain" description="TFIIS central" evidence="14">
    <location>
        <begin position="137"/>
        <end position="245"/>
    </location>
</feature>
<evidence type="ECO:0000256" key="11">
    <source>
        <dbReference type="RuleBase" id="RU003435"/>
    </source>
</evidence>
<dbReference type="InterPro" id="IPR003618">
    <property type="entry name" value="TFIIS_cen_dom"/>
</dbReference>
<dbReference type="GO" id="GO:0006351">
    <property type="term" value="P:DNA-templated transcription"/>
    <property type="evidence" value="ECO:0007669"/>
    <property type="project" value="InterPro"/>
</dbReference>
<dbReference type="SMART" id="SM00249">
    <property type="entry name" value="PHD"/>
    <property type="match status" value="1"/>
</dbReference>
<dbReference type="PANTHER" id="PTHR43660">
    <property type="entry name" value="DIPEPTIDYL CARBOXYPEPTIDASE"/>
    <property type="match status" value="1"/>
</dbReference>
<organism evidence="15 16">
    <name type="scientific">Plasmodiophora brassicae</name>
    <name type="common">Clubroot disease agent</name>
    <dbReference type="NCBI Taxonomy" id="37360"/>
    <lineage>
        <taxon>Eukaryota</taxon>
        <taxon>Sar</taxon>
        <taxon>Rhizaria</taxon>
        <taxon>Endomyxa</taxon>
        <taxon>Phytomyxea</taxon>
        <taxon>Plasmodiophorida</taxon>
        <taxon>Plasmodiophoridae</taxon>
        <taxon>Plasmodiophora</taxon>
    </lineage>
</organism>
<dbReference type="InterPro" id="IPR001965">
    <property type="entry name" value="Znf_PHD"/>
</dbReference>
<dbReference type="PROSITE" id="PS50016">
    <property type="entry name" value="ZF_PHD_2"/>
    <property type="match status" value="1"/>
</dbReference>
<dbReference type="GO" id="GO:0005829">
    <property type="term" value="C:cytosol"/>
    <property type="evidence" value="ECO:0007669"/>
    <property type="project" value="TreeGrafter"/>
</dbReference>
<feature type="domain" description="PHD-type" evidence="13">
    <location>
        <begin position="54"/>
        <end position="102"/>
    </location>
</feature>
<dbReference type="Gene3D" id="1.10.472.30">
    <property type="entry name" value="Transcription elongation factor S-II, central domain"/>
    <property type="match status" value="1"/>
</dbReference>
<dbReference type="Proteomes" id="UP000290189">
    <property type="component" value="Unassembled WGS sequence"/>
</dbReference>
<feature type="region of interest" description="Disordered" evidence="12">
    <location>
        <begin position="22"/>
        <end position="46"/>
    </location>
</feature>
<evidence type="ECO:0000256" key="6">
    <source>
        <dbReference type="ARBA" id="ARBA00022833"/>
    </source>
</evidence>
<dbReference type="AlphaFoldDB" id="A0A3P3YBL4"/>
<comment type="catalytic activity">
    <reaction evidence="8">
        <text>Hydrolysis of oligopeptides, with broad specificity. Gly or Ala commonly occur as P1 or P1' residues, but more distant residues are also important, as is shown by the fact that Z-Gly-Pro-Gly-|-Gly-Pro-Ala is cleaved, but not Z-(Gly)(5).</text>
        <dbReference type="EC" id="3.4.24.70"/>
    </reaction>
</comment>
<dbReference type="Pfam" id="PF07744">
    <property type="entry name" value="SPOC"/>
    <property type="match status" value="1"/>
</dbReference>
<evidence type="ECO:0000256" key="3">
    <source>
        <dbReference type="ARBA" id="ARBA00022723"/>
    </source>
</evidence>
<evidence type="ECO:0000256" key="4">
    <source>
        <dbReference type="ARBA" id="ARBA00022771"/>
    </source>
</evidence>
<dbReference type="InterPro" id="IPR019786">
    <property type="entry name" value="Zinc_finger_PHD-type_CS"/>
</dbReference>
<gene>
    <name evidence="15" type="ORF">PLBR_LOCUS4615</name>
</gene>
<dbReference type="Pfam" id="PF07500">
    <property type="entry name" value="TFIIS_M"/>
    <property type="match status" value="1"/>
</dbReference>
<dbReference type="InterPro" id="IPR019787">
    <property type="entry name" value="Znf_PHD-finger"/>
</dbReference>
<evidence type="ECO:0000256" key="9">
    <source>
        <dbReference type="ARBA" id="ARBA00026100"/>
    </source>
</evidence>
<dbReference type="GO" id="GO:0004222">
    <property type="term" value="F:metalloendopeptidase activity"/>
    <property type="evidence" value="ECO:0007669"/>
    <property type="project" value="UniProtKB-EC"/>
</dbReference>
<evidence type="ECO:0000259" key="13">
    <source>
        <dbReference type="PROSITE" id="PS50016"/>
    </source>
</evidence>
<dbReference type="InterPro" id="IPR001567">
    <property type="entry name" value="Pept_M3A_M3B_dom"/>
</dbReference>
<protein>
    <recommendedName>
        <fullName evidence="9">oligopeptidase A</fullName>
        <ecNumber evidence="9">3.4.24.70</ecNumber>
    </recommendedName>
</protein>
<keyword evidence="6 11" id="KW-0862">Zinc</keyword>
<dbReference type="SUPFAM" id="SSF55486">
    <property type="entry name" value="Metalloproteases ('zincins'), catalytic domain"/>
    <property type="match status" value="1"/>
</dbReference>
<dbReference type="Pfam" id="PF00628">
    <property type="entry name" value="PHD"/>
    <property type="match status" value="1"/>
</dbReference>
<keyword evidence="7 11" id="KW-0482">Metalloprotease</keyword>
<dbReference type="CDD" id="cd06456">
    <property type="entry name" value="M3A_DCP"/>
    <property type="match status" value="1"/>
</dbReference>
<feature type="compositionally biased region" description="Basic and acidic residues" evidence="12">
    <location>
        <begin position="124"/>
        <end position="135"/>
    </location>
</feature>
<evidence type="ECO:0000256" key="2">
    <source>
        <dbReference type="ARBA" id="ARBA00022670"/>
    </source>
</evidence>
<feature type="region of interest" description="Disordered" evidence="12">
    <location>
        <begin position="98"/>
        <end position="135"/>
    </location>
</feature>
<reference evidence="15 16" key="1">
    <citation type="submission" date="2018-03" db="EMBL/GenBank/DDBJ databases">
        <authorList>
            <person name="Fogelqvist J."/>
        </authorList>
    </citation>
    <scope>NUCLEOTIDE SEQUENCE [LARGE SCALE GENOMIC DNA]</scope>
</reference>
<geneLocation type="mitochondrion" evidence="15"/>
<feature type="compositionally biased region" description="Polar residues" evidence="12">
    <location>
        <begin position="99"/>
        <end position="115"/>
    </location>
</feature>
<dbReference type="FunFam" id="3.40.390.10:FF:000009">
    <property type="entry name" value="Oligopeptidase A"/>
    <property type="match status" value="1"/>
</dbReference>
<evidence type="ECO:0000256" key="5">
    <source>
        <dbReference type="ARBA" id="ARBA00022801"/>
    </source>
</evidence>
<dbReference type="Pfam" id="PF01432">
    <property type="entry name" value="Peptidase_M3"/>
    <property type="match status" value="1"/>
</dbReference>
<evidence type="ECO:0000256" key="7">
    <source>
        <dbReference type="ARBA" id="ARBA00023049"/>
    </source>
</evidence>
<keyword evidence="4 10" id="KW-0863">Zinc-finger</keyword>
<dbReference type="InterPro" id="IPR045090">
    <property type="entry name" value="Pept_M3A_M3B"/>
</dbReference>
<evidence type="ECO:0000313" key="15">
    <source>
        <dbReference type="EMBL" id="SPQ97400.1"/>
    </source>
</evidence>
<dbReference type="InterPro" id="IPR024079">
    <property type="entry name" value="MetalloPept_cat_dom_sf"/>
</dbReference>
<dbReference type="InterPro" id="IPR034005">
    <property type="entry name" value="M3A_DCP"/>
</dbReference>
<feature type="region of interest" description="Disordered" evidence="12">
    <location>
        <begin position="228"/>
        <end position="255"/>
    </location>
</feature>
<evidence type="ECO:0000313" key="16">
    <source>
        <dbReference type="Proteomes" id="UP000290189"/>
    </source>
</evidence>
<comment type="cofactor">
    <cofactor evidence="11">
        <name>Zn(2+)</name>
        <dbReference type="ChEBI" id="CHEBI:29105"/>
    </cofactor>
    <text evidence="11">Binds 1 zinc ion.</text>
</comment>
<dbReference type="InterPro" id="IPR036575">
    <property type="entry name" value="TFIIS_cen_dom_sf"/>
</dbReference>
<sequence length="1142" mass="125362">MVMIGESSLRRSARKVAVRHPLEEAAGADDDSGVFGSSDLDSGADDDSGHVAAQLYCICRKPDDGELMVQCDACSQWFHAACMRLSEKTVTDDWKCPTCVSSRSERPPQSASTRNVDPPATGPAREEAGHAGIPAKDRDSCRTALCKVISQDLASAVEDAVLHTVAGEARLAEASKLYKAKMREILFNLKSNTKLRQSLTEGVLSPASLAAKDVSLLADPELIASRNEERRQSLTSRLKVAEEEEDELQASVRPQTLPAAQADIVLAGNPAVELLSAPSDHAVKESDVARPNVPEVSDEMDAIEIDETPVMEPPETLSYQESLTAETSQYDWTGTLAVTATDPGFRLRGNITEPGTANDRKRLSKLPSALYVHGRINPSAVHKFIMQVHAVAVSVPEAERHRHKRIVLVEYFLPPDSPADEANCALFVKQYRDRARIPVLDFVDQGILLYFGASTVVGAALLLRSSTLPYGLPPLDRITTPCFRPALELGLAEHAAEVASVVEDRSAPTFENTVVALERAGQPLAQCRAVFNSLLASNTNDELDALDTEMAPKFAAHTDSIFLNKALYNRVRDASPPPEDDIESQRLRERYLTMFERRGAALSEPAINEMRHINEHLSKLAAQFRQAVLKATNDCAVVVDDVALLDGLSPGDIASAAAAASQRGLPAGRYALTLVNTTTQPALASLKNREVRRKLFEASRARCSDGACDTRPIIVEMAQLRARMAQLLSYPNYASYVIADETASSVNDVNAMLRRLIGPAHANAERERADLERCAGDELGGDRLQPWDWAFYANRLQKQLFDFSDDDVRPYFEVNRVLKDGVLFAANRFYGITFKQRNDLPTYHKDVMVFELFNEDGSPLGMLLADYFARSNKQGGGWMDSYIEQSKLLGHPHAIVLNNLNVPVPAEGEPALMIFDEVTTAFHEMGHALHGLFSNVKYPLFSGTSVPRDYVEYPSQLNEMWATDPAVLSNYARHHKTGDPMPQALLSKVISARRFNQGFATTEYLAAAILDQAWHQISPTNVPDSANVAEFERNALQAAGISDFFVPRYRSPYFSHIWSSATGYAAGYYAYIWSEVLARDTQSWIGEQGGLRRTNGDVLRGKVLSKGFACDPLSAFKDLKGGPPDIAPLLDYRGLRDASVAV</sequence>
<evidence type="ECO:0000259" key="14">
    <source>
        <dbReference type="PROSITE" id="PS51321"/>
    </source>
</evidence>
<keyword evidence="2 11" id="KW-0645">Protease</keyword>
<comment type="similarity">
    <text evidence="1 11">Belongs to the peptidase M3 family.</text>
</comment>
<dbReference type="PANTHER" id="PTHR43660:SF1">
    <property type="entry name" value="DIPEPTIDYL CARBOXYPEPTIDASE"/>
    <property type="match status" value="1"/>
</dbReference>
<dbReference type="InterPro" id="IPR013083">
    <property type="entry name" value="Znf_RING/FYVE/PHD"/>
</dbReference>
<dbReference type="Gene3D" id="1.10.1370.10">
    <property type="entry name" value="Neurolysin, domain 3"/>
    <property type="match status" value="1"/>
</dbReference>
<evidence type="ECO:0000256" key="8">
    <source>
        <dbReference type="ARBA" id="ARBA00024603"/>
    </source>
</evidence>
<keyword evidence="5 11" id="KW-0378">Hydrolase</keyword>
<evidence type="ECO:0000256" key="10">
    <source>
        <dbReference type="PROSITE-ProRule" id="PRU00146"/>
    </source>
</evidence>
<dbReference type="InterPro" id="IPR012921">
    <property type="entry name" value="SPOC_C"/>
</dbReference>
<dbReference type="InterPro" id="IPR011011">
    <property type="entry name" value="Znf_FYVE_PHD"/>
</dbReference>
<dbReference type="EC" id="3.4.24.70" evidence="9"/>
<dbReference type="EMBL" id="OVEO01000007">
    <property type="protein sequence ID" value="SPQ97400.1"/>
    <property type="molecule type" value="Genomic_DNA"/>
</dbReference>